<name>A0AAV7T740_PLEWA</name>
<protein>
    <submittedName>
        <fullName evidence="2">Uncharacterized protein</fullName>
    </submittedName>
</protein>
<organism evidence="2 3">
    <name type="scientific">Pleurodeles waltl</name>
    <name type="common">Iberian ribbed newt</name>
    <dbReference type="NCBI Taxonomy" id="8319"/>
    <lineage>
        <taxon>Eukaryota</taxon>
        <taxon>Metazoa</taxon>
        <taxon>Chordata</taxon>
        <taxon>Craniata</taxon>
        <taxon>Vertebrata</taxon>
        <taxon>Euteleostomi</taxon>
        <taxon>Amphibia</taxon>
        <taxon>Batrachia</taxon>
        <taxon>Caudata</taxon>
        <taxon>Salamandroidea</taxon>
        <taxon>Salamandridae</taxon>
        <taxon>Pleurodelinae</taxon>
        <taxon>Pleurodeles</taxon>
    </lineage>
</organism>
<reference evidence="2" key="1">
    <citation type="journal article" date="2022" name="bioRxiv">
        <title>Sequencing and chromosome-scale assembly of the giantPleurodeles waltlgenome.</title>
        <authorList>
            <person name="Brown T."/>
            <person name="Elewa A."/>
            <person name="Iarovenko S."/>
            <person name="Subramanian E."/>
            <person name="Araus A.J."/>
            <person name="Petzold A."/>
            <person name="Susuki M."/>
            <person name="Suzuki K.-i.T."/>
            <person name="Hayashi T."/>
            <person name="Toyoda A."/>
            <person name="Oliveira C."/>
            <person name="Osipova E."/>
            <person name="Leigh N.D."/>
            <person name="Simon A."/>
            <person name="Yun M.H."/>
        </authorList>
    </citation>
    <scope>NUCLEOTIDE SEQUENCE</scope>
    <source>
        <strain evidence="2">20211129_DDA</strain>
        <tissue evidence="2">Liver</tissue>
    </source>
</reference>
<evidence type="ECO:0000256" key="1">
    <source>
        <dbReference type="SAM" id="MobiDB-lite"/>
    </source>
</evidence>
<accession>A0AAV7T740</accession>
<gene>
    <name evidence="2" type="ORF">NDU88_004049</name>
</gene>
<feature type="region of interest" description="Disordered" evidence="1">
    <location>
        <begin position="57"/>
        <end position="77"/>
    </location>
</feature>
<dbReference type="Proteomes" id="UP001066276">
    <property type="component" value="Chromosome 4_1"/>
</dbReference>
<dbReference type="AlphaFoldDB" id="A0AAV7T740"/>
<comment type="caution">
    <text evidence="2">The sequence shown here is derived from an EMBL/GenBank/DDBJ whole genome shotgun (WGS) entry which is preliminary data.</text>
</comment>
<proteinExistence type="predicted"/>
<evidence type="ECO:0000313" key="3">
    <source>
        <dbReference type="Proteomes" id="UP001066276"/>
    </source>
</evidence>
<keyword evidence="3" id="KW-1185">Reference proteome</keyword>
<dbReference type="EMBL" id="JANPWB010000007">
    <property type="protein sequence ID" value="KAJ1172201.1"/>
    <property type="molecule type" value="Genomic_DNA"/>
</dbReference>
<evidence type="ECO:0000313" key="2">
    <source>
        <dbReference type="EMBL" id="KAJ1172201.1"/>
    </source>
</evidence>
<sequence>MSSESSPFSALPCHTVSDQIKKMTKAIEVYVENNALGPVGAAFRMLGWTKDEALQRCQTKRDDGEEDQRGGEGDRLG</sequence>